<dbReference type="InterPro" id="IPR001375">
    <property type="entry name" value="Peptidase_S9_cat"/>
</dbReference>
<dbReference type="Pfam" id="PF00326">
    <property type="entry name" value="Peptidase_S9"/>
    <property type="match status" value="1"/>
</dbReference>
<dbReference type="RefSeq" id="WP_098074388.1">
    <property type="nucleotide sequence ID" value="NZ_PDEQ01000002.1"/>
</dbReference>
<evidence type="ECO:0000256" key="2">
    <source>
        <dbReference type="ARBA" id="ARBA00011897"/>
    </source>
</evidence>
<sequence length="154" mass="16714">MLENKPNGFDEIPAAGQYLIDEDYTSSEKLVIAGGSNGGLLTGASLVQNLNLFGAAIVSDRVLGMLRYHKFTTGWAGVPEYGSSDDPEQFDDLRAYSPLHNVEDGPAYPATLIITANTDDRVVPAHSYTFAARVQGHSVAMNRFCCAWNQGRSR</sequence>
<name>A0A2A8CZR1_9BACT</name>
<evidence type="ECO:0000313" key="4">
    <source>
        <dbReference type="EMBL" id="PEN14209.1"/>
    </source>
</evidence>
<evidence type="ECO:0000313" key="5">
    <source>
        <dbReference type="Proteomes" id="UP000220102"/>
    </source>
</evidence>
<dbReference type="Proteomes" id="UP000220102">
    <property type="component" value="Unassembled WGS sequence"/>
</dbReference>
<accession>A0A2A8CZR1</accession>
<evidence type="ECO:0000256" key="1">
    <source>
        <dbReference type="ARBA" id="ARBA00001070"/>
    </source>
</evidence>
<dbReference type="GO" id="GO:0070012">
    <property type="term" value="F:oligopeptidase activity"/>
    <property type="evidence" value="ECO:0007669"/>
    <property type="project" value="TreeGrafter"/>
</dbReference>
<dbReference type="AlphaFoldDB" id="A0A2A8CZR1"/>
<dbReference type="SUPFAM" id="SSF53474">
    <property type="entry name" value="alpha/beta-Hydrolases"/>
    <property type="match status" value="1"/>
</dbReference>
<dbReference type="GO" id="GO:0006508">
    <property type="term" value="P:proteolysis"/>
    <property type="evidence" value="ECO:0007669"/>
    <property type="project" value="InterPro"/>
</dbReference>
<organism evidence="4 5">
    <name type="scientific">Longibacter salinarum</name>
    <dbReference type="NCBI Taxonomy" id="1850348"/>
    <lineage>
        <taxon>Bacteria</taxon>
        <taxon>Pseudomonadati</taxon>
        <taxon>Rhodothermota</taxon>
        <taxon>Rhodothermia</taxon>
        <taxon>Rhodothermales</taxon>
        <taxon>Salisaetaceae</taxon>
        <taxon>Longibacter</taxon>
    </lineage>
</organism>
<dbReference type="Gene3D" id="3.40.50.1820">
    <property type="entry name" value="alpha/beta hydrolase"/>
    <property type="match status" value="1"/>
</dbReference>
<dbReference type="EC" id="3.4.21.26" evidence="2"/>
<feature type="domain" description="Peptidase S9 prolyl oligopeptidase catalytic" evidence="3">
    <location>
        <begin position="3"/>
        <end position="138"/>
    </location>
</feature>
<dbReference type="OrthoDB" id="9801421at2"/>
<dbReference type="GO" id="GO:0004252">
    <property type="term" value="F:serine-type endopeptidase activity"/>
    <property type="evidence" value="ECO:0007669"/>
    <property type="project" value="UniProtKB-EC"/>
</dbReference>
<dbReference type="EMBL" id="PDEQ01000002">
    <property type="protein sequence ID" value="PEN14209.1"/>
    <property type="molecule type" value="Genomic_DNA"/>
</dbReference>
<comment type="caution">
    <text evidence="4">The sequence shown here is derived from an EMBL/GenBank/DDBJ whole genome shotgun (WGS) entry which is preliminary data.</text>
</comment>
<dbReference type="InterPro" id="IPR002470">
    <property type="entry name" value="Peptidase_S9A"/>
</dbReference>
<proteinExistence type="predicted"/>
<dbReference type="PRINTS" id="PR00862">
    <property type="entry name" value="PROLIGOPTASE"/>
</dbReference>
<reference evidence="4 5" key="1">
    <citation type="submission" date="2017-10" db="EMBL/GenBank/DDBJ databases">
        <title>Draft genome of Longibacter Salinarum.</title>
        <authorList>
            <person name="Goh K.M."/>
            <person name="Shamsir M.S."/>
            <person name="Lim S.W."/>
        </authorList>
    </citation>
    <scope>NUCLEOTIDE SEQUENCE [LARGE SCALE GENOMIC DNA]</scope>
    <source>
        <strain evidence="4 5">KCTC 52045</strain>
    </source>
</reference>
<dbReference type="InterPro" id="IPR051167">
    <property type="entry name" value="Prolyl_oligopep/macrocyclase"/>
</dbReference>
<keyword evidence="5" id="KW-1185">Reference proteome</keyword>
<evidence type="ECO:0000259" key="3">
    <source>
        <dbReference type="Pfam" id="PF00326"/>
    </source>
</evidence>
<dbReference type="InterPro" id="IPR029058">
    <property type="entry name" value="AB_hydrolase_fold"/>
</dbReference>
<protein>
    <recommendedName>
        <fullName evidence="2">prolyl oligopeptidase</fullName>
        <ecNumber evidence="2">3.4.21.26</ecNumber>
    </recommendedName>
</protein>
<comment type="catalytic activity">
    <reaction evidence="1">
        <text>Hydrolysis of Pro-|-Xaa &gt;&gt; Ala-|-Xaa in oligopeptides.</text>
        <dbReference type="EC" id="3.4.21.26"/>
    </reaction>
</comment>
<gene>
    <name evidence="4" type="ORF">CRI94_03995</name>
</gene>
<dbReference type="PANTHER" id="PTHR42881">
    <property type="entry name" value="PROLYL ENDOPEPTIDASE"/>
    <property type="match status" value="1"/>
</dbReference>
<dbReference type="GO" id="GO:0005829">
    <property type="term" value="C:cytosol"/>
    <property type="evidence" value="ECO:0007669"/>
    <property type="project" value="TreeGrafter"/>
</dbReference>
<dbReference type="PANTHER" id="PTHR42881:SF2">
    <property type="entry name" value="PROLYL ENDOPEPTIDASE"/>
    <property type="match status" value="1"/>
</dbReference>